<evidence type="ECO:0008006" key="4">
    <source>
        <dbReference type="Google" id="ProtNLM"/>
    </source>
</evidence>
<dbReference type="AlphaFoldDB" id="A0A329U580"/>
<organism evidence="2 3">
    <name type="scientific">Faecalibacterium prausnitzii</name>
    <dbReference type="NCBI Taxonomy" id="853"/>
    <lineage>
        <taxon>Bacteria</taxon>
        <taxon>Bacillati</taxon>
        <taxon>Bacillota</taxon>
        <taxon>Clostridia</taxon>
        <taxon>Eubacteriales</taxon>
        <taxon>Oscillospiraceae</taxon>
        <taxon>Faecalibacterium</taxon>
    </lineage>
</organism>
<name>A0A329U580_9FIRM</name>
<reference evidence="2 3" key="1">
    <citation type="submission" date="2018-02" db="EMBL/GenBank/DDBJ databases">
        <title>Complete genome sequencing of Faecalibacterium prausnitzii strains isolated from the human gut.</title>
        <authorList>
            <person name="Fitzgerald B.C."/>
            <person name="Shkoporov A.N."/>
            <person name="Ross P.R."/>
            <person name="Hill C."/>
        </authorList>
    </citation>
    <scope>NUCLEOTIDE SEQUENCE [LARGE SCALE GENOMIC DNA]</scope>
    <source>
        <strain evidence="2 3">APC923/51-1</strain>
    </source>
</reference>
<dbReference type="EMBL" id="PRLD01000011">
    <property type="protein sequence ID" value="RAW56420.1"/>
    <property type="molecule type" value="Genomic_DNA"/>
</dbReference>
<feature type="signal peptide" evidence="1">
    <location>
        <begin position="1"/>
        <end position="25"/>
    </location>
</feature>
<sequence>MKKLSKIVALLLAGAMAMLMFTACSGGGGSADTQKEEAIRKQLGTKAEAVKLCDNDGKVKNDSKLYKETAELLDARIKAETSAFGILLVDFDVKGVNPAEQYVTVTLSADYKTAGLVAGFVNLITEKLGKIDATNSNVKLDTEWAKAAVVVRTNEKGSYAAIAIQVKNLNYPKT</sequence>
<keyword evidence="1" id="KW-0732">Signal</keyword>
<proteinExistence type="predicted"/>
<evidence type="ECO:0000256" key="1">
    <source>
        <dbReference type="SAM" id="SignalP"/>
    </source>
</evidence>
<comment type="caution">
    <text evidence="2">The sequence shown here is derived from an EMBL/GenBank/DDBJ whole genome shotgun (WGS) entry which is preliminary data.</text>
</comment>
<dbReference type="RefSeq" id="WP_112091486.1">
    <property type="nucleotide sequence ID" value="NZ_PRLD01000011.1"/>
</dbReference>
<evidence type="ECO:0000313" key="2">
    <source>
        <dbReference type="EMBL" id="RAW56420.1"/>
    </source>
</evidence>
<evidence type="ECO:0000313" key="3">
    <source>
        <dbReference type="Proteomes" id="UP000251281"/>
    </source>
</evidence>
<feature type="chain" id="PRO_5038949485" description="Lipoprotein" evidence="1">
    <location>
        <begin position="26"/>
        <end position="174"/>
    </location>
</feature>
<gene>
    <name evidence="2" type="ORF">C4N24_11255</name>
</gene>
<accession>A0A329U580</accession>
<protein>
    <recommendedName>
        <fullName evidence="4">Lipoprotein</fullName>
    </recommendedName>
</protein>
<dbReference type="PROSITE" id="PS51257">
    <property type="entry name" value="PROKAR_LIPOPROTEIN"/>
    <property type="match status" value="1"/>
</dbReference>
<dbReference type="Proteomes" id="UP000251281">
    <property type="component" value="Unassembled WGS sequence"/>
</dbReference>